<evidence type="ECO:0000256" key="2">
    <source>
        <dbReference type="SAM" id="MobiDB-lite"/>
    </source>
</evidence>
<feature type="compositionally biased region" description="Polar residues" evidence="2">
    <location>
        <begin position="178"/>
        <end position="188"/>
    </location>
</feature>
<sequence length="480" mass="54262">MDDWRALANLQRDQLTERDAAIDSLQRQLRESQRASYDLRFQLLEQDEAVKRTTTVSTHTEASDELAKLQLQHDKLTEAHKHLNKKYTQVQAQLNALTSSGQAAQAVRLQAQLRGKEAKVQALTKLNNHIVGQLQTEKLAKNKVQRTHAYNKGKCPHDQDDSETDLPRQAPTKKTFAAVTQIQSSHTASLGPEVPLGRLSLACPTTKGKATPKRATQAAPPVSKVAASGKTKSKTTPNKAKPAPPKKRKRISADDSGEDDGDEGYTDDVDMDDVDDEKIDEQELRDLKRITTRLQPTQSKRRTPLRSTLAKPLKKSDIGFDFKMVTSYNADGSAQGFERADVADNLGELWERVNEVRDDIWEGARGEQWQDIFLYDTDKSVQCVTKRLCRGQDVEGVKLSGGRTLWYPGHEGKYACRDCVANDWPCFTYWKDEFWLLPLREEDRKVKVETDFEIRYWLNEEEDGSGEDAPSRKRKVAKSP</sequence>
<feature type="coiled-coil region" evidence="1">
    <location>
        <begin position="59"/>
        <end position="126"/>
    </location>
</feature>
<dbReference type="GeneID" id="19108800"/>
<feature type="region of interest" description="Disordered" evidence="2">
    <location>
        <begin position="150"/>
        <end position="283"/>
    </location>
</feature>
<dbReference type="AlphaFoldDB" id="M2MX84"/>
<evidence type="ECO:0000256" key="1">
    <source>
        <dbReference type="SAM" id="Coils"/>
    </source>
</evidence>
<dbReference type="EMBL" id="KB445555">
    <property type="protein sequence ID" value="EMC96163.1"/>
    <property type="molecule type" value="Genomic_DNA"/>
</dbReference>
<dbReference type="OMA" id="RYWINRE"/>
<dbReference type="RefSeq" id="XP_007676365.1">
    <property type="nucleotide sequence ID" value="XM_007678175.1"/>
</dbReference>
<dbReference type="KEGG" id="bcom:BAUCODRAFT_147811"/>
<dbReference type="OrthoDB" id="3854292at2759"/>
<evidence type="ECO:0000313" key="4">
    <source>
        <dbReference type="Proteomes" id="UP000011761"/>
    </source>
</evidence>
<keyword evidence="4" id="KW-1185">Reference proteome</keyword>
<keyword evidence="1" id="KW-0175">Coiled coil</keyword>
<organism evidence="3 4">
    <name type="scientific">Baudoinia panamericana (strain UAMH 10762)</name>
    <name type="common">Angels' share fungus</name>
    <name type="synonym">Baudoinia compniacensis (strain UAMH 10762)</name>
    <dbReference type="NCBI Taxonomy" id="717646"/>
    <lineage>
        <taxon>Eukaryota</taxon>
        <taxon>Fungi</taxon>
        <taxon>Dikarya</taxon>
        <taxon>Ascomycota</taxon>
        <taxon>Pezizomycotina</taxon>
        <taxon>Dothideomycetes</taxon>
        <taxon>Dothideomycetidae</taxon>
        <taxon>Mycosphaerellales</taxon>
        <taxon>Teratosphaeriaceae</taxon>
        <taxon>Baudoinia</taxon>
    </lineage>
</organism>
<feature type="compositionally biased region" description="Acidic residues" evidence="2">
    <location>
        <begin position="255"/>
        <end position="280"/>
    </location>
</feature>
<reference evidence="3 4" key="1">
    <citation type="journal article" date="2012" name="PLoS Pathog.">
        <title>Diverse lifestyles and strategies of plant pathogenesis encoded in the genomes of eighteen Dothideomycetes fungi.</title>
        <authorList>
            <person name="Ohm R.A."/>
            <person name="Feau N."/>
            <person name="Henrissat B."/>
            <person name="Schoch C.L."/>
            <person name="Horwitz B.A."/>
            <person name="Barry K.W."/>
            <person name="Condon B.J."/>
            <person name="Copeland A.C."/>
            <person name="Dhillon B."/>
            <person name="Glaser F."/>
            <person name="Hesse C.N."/>
            <person name="Kosti I."/>
            <person name="LaButti K."/>
            <person name="Lindquist E.A."/>
            <person name="Lucas S."/>
            <person name="Salamov A.A."/>
            <person name="Bradshaw R.E."/>
            <person name="Ciuffetti L."/>
            <person name="Hamelin R.C."/>
            <person name="Kema G.H.J."/>
            <person name="Lawrence C."/>
            <person name="Scott J.A."/>
            <person name="Spatafora J.W."/>
            <person name="Turgeon B.G."/>
            <person name="de Wit P.J.G.M."/>
            <person name="Zhong S."/>
            <person name="Goodwin S.B."/>
            <person name="Grigoriev I.V."/>
        </authorList>
    </citation>
    <scope>NUCLEOTIDE SEQUENCE [LARGE SCALE GENOMIC DNA]</scope>
    <source>
        <strain evidence="3 4">UAMH 10762</strain>
    </source>
</reference>
<protein>
    <submittedName>
        <fullName evidence="3">Uncharacterized protein</fullName>
    </submittedName>
</protein>
<gene>
    <name evidence="3" type="ORF">BAUCODRAFT_147811</name>
</gene>
<accession>M2MX84</accession>
<proteinExistence type="predicted"/>
<dbReference type="eggNOG" id="ENOG502RA8M">
    <property type="taxonomic scope" value="Eukaryota"/>
</dbReference>
<evidence type="ECO:0000313" key="3">
    <source>
        <dbReference type="EMBL" id="EMC96163.1"/>
    </source>
</evidence>
<dbReference type="HOGENOM" id="CLU_568557_0_0_1"/>
<name>M2MX84_BAUPA</name>
<dbReference type="Proteomes" id="UP000011761">
    <property type="component" value="Unassembled WGS sequence"/>
</dbReference>